<proteinExistence type="predicted"/>
<reference evidence="2" key="1">
    <citation type="submission" date="2015-03" db="EMBL/GenBank/DDBJ databases">
        <authorList>
            <person name="Wibberg D."/>
        </authorList>
    </citation>
    <scope>NUCLEOTIDE SEQUENCE [LARGE SCALE GENOMIC DNA]</scope>
</reference>
<evidence type="ECO:0000313" key="1">
    <source>
        <dbReference type="EMBL" id="CQR51487.1"/>
    </source>
</evidence>
<dbReference type="AlphaFoldDB" id="A0A0E4H5Z0"/>
<evidence type="ECO:0000313" key="2">
    <source>
        <dbReference type="Proteomes" id="UP000033163"/>
    </source>
</evidence>
<dbReference type="RefSeq" id="WP_020425747.1">
    <property type="nucleotide sequence ID" value="NZ_AGBD01000028.1"/>
</dbReference>
<dbReference type="KEGG" id="pri:PRIO_0233"/>
<organism evidence="1 2">
    <name type="scientific">Paenibacillus riograndensis SBR5</name>
    <dbReference type="NCBI Taxonomy" id="1073571"/>
    <lineage>
        <taxon>Bacteria</taxon>
        <taxon>Bacillati</taxon>
        <taxon>Bacillota</taxon>
        <taxon>Bacilli</taxon>
        <taxon>Bacillales</taxon>
        <taxon>Paenibacillaceae</taxon>
        <taxon>Paenibacillus</taxon>
        <taxon>Paenibacillus sonchi group</taxon>
    </lineage>
</organism>
<protein>
    <submittedName>
        <fullName evidence="1">Uncharacterized protein</fullName>
    </submittedName>
</protein>
<dbReference type="PATRIC" id="fig|1073571.4.peg.217"/>
<gene>
    <name evidence="1" type="ORF">PRIO_0233</name>
</gene>
<dbReference type="Proteomes" id="UP000033163">
    <property type="component" value="Chromosome I"/>
</dbReference>
<name>A0A0E4H5Z0_9BACL</name>
<dbReference type="HOGENOM" id="CLU_519568_0_0_9"/>
<accession>A0A0E4H5Z0</accession>
<dbReference type="EMBL" id="LN831776">
    <property type="protein sequence ID" value="CQR51487.1"/>
    <property type="molecule type" value="Genomic_DNA"/>
</dbReference>
<sequence>MFKVSNLYKKAVYAPERKTSAQVEFQILNNEAYGKVASIEAPSQAPQSRANQVVNKRRAMSKKYATFERSYWRMDGSFCIMPKPTQNTNSEVGWWSDVIAYDNATYAENPFLKIKLAESIDSIGLTISFDQMTNEYPVDFDIEFLKGEGKVHLESVTGNTLSTYIYPTPIAQYDTVIVTIKKWCRGNRRARITEIDFGTIQVYDGNKLMSVSLLEEMNVVGDTLPSNEIRFTIDNTDRQFNILNPQGYYRFLERNQEVSLSIGLEVVPGTYEYVNIRRYYLTDWQSDEGTSTATFTARDFLDALETTDYISLANTNLYALAEDIFLKAGITAYNIDPGLQAIPTQGFKSKISSRKALQCIGIAGMAAVYQDRDSGIPTIRRFAEIDTRTTFLNFAGEPGMISGKQTYVYADGDYLMKGIDFDNAYKVPQIKLADPVQNVDMAVTVYQEDKFDQVLNTTMTVKGTVTVFFEYQSPVTASSAMLNLTGATSHAILKRYDSGMDVSITADGEVTIVISGKVLADTVTVYRLGNSNIKEGVTLLIENPLINTADHALTVGKWISSEFAARAEYSINWRQNPALECGDIVLVEDIFGHKKQSRITKQEYNFAGYLGGNSSTKGSV</sequence>